<dbReference type="AlphaFoldDB" id="A0AAV7TVM7"/>
<evidence type="ECO:0000256" key="3">
    <source>
        <dbReference type="ARBA" id="ARBA00022679"/>
    </source>
</evidence>
<keyword evidence="4 8" id="KW-0812">Transmembrane</keyword>
<dbReference type="EMBL" id="JANPWB010000006">
    <property type="protein sequence ID" value="KAJ1180814.1"/>
    <property type="molecule type" value="Genomic_DNA"/>
</dbReference>
<dbReference type="Pfam" id="PF03901">
    <property type="entry name" value="Glyco_transf_22"/>
    <property type="match status" value="1"/>
</dbReference>
<keyword evidence="5" id="KW-0256">Endoplasmic reticulum</keyword>
<feature type="transmembrane region" description="Helical" evidence="8">
    <location>
        <begin position="40"/>
        <end position="61"/>
    </location>
</feature>
<evidence type="ECO:0008006" key="11">
    <source>
        <dbReference type="Google" id="ProtNLM"/>
    </source>
</evidence>
<evidence type="ECO:0000313" key="9">
    <source>
        <dbReference type="EMBL" id="KAJ1180814.1"/>
    </source>
</evidence>
<evidence type="ECO:0000313" key="10">
    <source>
        <dbReference type="Proteomes" id="UP001066276"/>
    </source>
</evidence>
<reference evidence="9" key="1">
    <citation type="journal article" date="2022" name="bioRxiv">
        <title>Sequencing and chromosome-scale assembly of the giantPleurodeles waltlgenome.</title>
        <authorList>
            <person name="Brown T."/>
            <person name="Elewa A."/>
            <person name="Iarovenko S."/>
            <person name="Subramanian E."/>
            <person name="Araus A.J."/>
            <person name="Petzold A."/>
            <person name="Susuki M."/>
            <person name="Suzuki K.-i.T."/>
            <person name="Hayashi T."/>
            <person name="Toyoda A."/>
            <person name="Oliveira C."/>
            <person name="Osipova E."/>
            <person name="Leigh N.D."/>
            <person name="Simon A."/>
            <person name="Yun M.H."/>
        </authorList>
    </citation>
    <scope>NUCLEOTIDE SEQUENCE</scope>
    <source>
        <strain evidence="9">20211129_DDA</strain>
        <tissue evidence="9">Liver</tissue>
    </source>
</reference>
<evidence type="ECO:0000256" key="8">
    <source>
        <dbReference type="SAM" id="Phobius"/>
    </source>
</evidence>
<keyword evidence="3" id="KW-0808">Transferase</keyword>
<evidence type="ECO:0000256" key="7">
    <source>
        <dbReference type="ARBA" id="ARBA00023136"/>
    </source>
</evidence>
<gene>
    <name evidence="9" type="ORF">NDU88_006030</name>
</gene>
<comment type="subcellular location">
    <subcellularLocation>
        <location evidence="1">Endoplasmic reticulum membrane</location>
        <topology evidence="1">Multi-pass membrane protein</topology>
    </subcellularLocation>
</comment>
<sequence length="87" mass="10013">MSFTLRKRDQQVQLRKRKSVLYSTEGAGTRTGAGLFGENVYLVLLAIAFRIINCFLVQTSFVPDEYWQSLEVAHHMVFEYPLTLKPS</sequence>
<dbReference type="Proteomes" id="UP001066276">
    <property type="component" value="Chromosome 3_2"/>
</dbReference>
<protein>
    <recommendedName>
        <fullName evidence="11">Mannosyltransferase</fullName>
    </recommendedName>
</protein>
<dbReference type="GO" id="GO:0016757">
    <property type="term" value="F:glycosyltransferase activity"/>
    <property type="evidence" value="ECO:0007669"/>
    <property type="project" value="UniProtKB-KW"/>
</dbReference>
<keyword evidence="10" id="KW-1185">Reference proteome</keyword>
<dbReference type="GO" id="GO:0005789">
    <property type="term" value="C:endoplasmic reticulum membrane"/>
    <property type="evidence" value="ECO:0007669"/>
    <property type="project" value="UniProtKB-SubCell"/>
</dbReference>
<name>A0AAV7TVM7_PLEWA</name>
<keyword evidence="7 8" id="KW-0472">Membrane</keyword>
<evidence type="ECO:0000256" key="1">
    <source>
        <dbReference type="ARBA" id="ARBA00004477"/>
    </source>
</evidence>
<keyword evidence="6 8" id="KW-1133">Transmembrane helix</keyword>
<proteinExistence type="predicted"/>
<organism evidence="9 10">
    <name type="scientific">Pleurodeles waltl</name>
    <name type="common">Iberian ribbed newt</name>
    <dbReference type="NCBI Taxonomy" id="8319"/>
    <lineage>
        <taxon>Eukaryota</taxon>
        <taxon>Metazoa</taxon>
        <taxon>Chordata</taxon>
        <taxon>Craniata</taxon>
        <taxon>Vertebrata</taxon>
        <taxon>Euteleostomi</taxon>
        <taxon>Amphibia</taxon>
        <taxon>Batrachia</taxon>
        <taxon>Caudata</taxon>
        <taxon>Salamandroidea</taxon>
        <taxon>Salamandridae</taxon>
        <taxon>Pleurodelinae</taxon>
        <taxon>Pleurodeles</taxon>
    </lineage>
</organism>
<accession>A0AAV7TVM7</accession>
<evidence type="ECO:0000256" key="6">
    <source>
        <dbReference type="ARBA" id="ARBA00022989"/>
    </source>
</evidence>
<comment type="caution">
    <text evidence="9">The sequence shown here is derived from an EMBL/GenBank/DDBJ whole genome shotgun (WGS) entry which is preliminary data.</text>
</comment>
<evidence type="ECO:0000256" key="2">
    <source>
        <dbReference type="ARBA" id="ARBA00022676"/>
    </source>
</evidence>
<keyword evidence="2" id="KW-0328">Glycosyltransferase</keyword>
<evidence type="ECO:0000256" key="5">
    <source>
        <dbReference type="ARBA" id="ARBA00022824"/>
    </source>
</evidence>
<dbReference type="InterPro" id="IPR005599">
    <property type="entry name" value="GPI_mannosylTrfase"/>
</dbReference>
<evidence type="ECO:0000256" key="4">
    <source>
        <dbReference type="ARBA" id="ARBA00022692"/>
    </source>
</evidence>